<dbReference type="Pfam" id="PF25991">
    <property type="entry name" value="KhtT_N"/>
    <property type="match status" value="1"/>
</dbReference>
<dbReference type="Proteomes" id="UP000182915">
    <property type="component" value="Chromosome I"/>
</dbReference>
<feature type="domain" description="Potassium/proton antiporter subunit KhtT-like N-terminal" evidence="1">
    <location>
        <begin position="24"/>
        <end position="76"/>
    </location>
</feature>
<name>A0A1H6IKQ7_MYCRU</name>
<gene>
    <name evidence="2" type="ORF">SAMN04489835_0592</name>
</gene>
<evidence type="ECO:0000259" key="1">
    <source>
        <dbReference type="Pfam" id="PF25991"/>
    </source>
</evidence>
<reference evidence="3" key="1">
    <citation type="submission" date="2016-10" db="EMBL/GenBank/DDBJ databases">
        <authorList>
            <person name="Varghese N."/>
            <person name="Submissions S."/>
        </authorList>
    </citation>
    <scope>NUCLEOTIDE SEQUENCE [LARGE SCALE GENOMIC DNA]</scope>
    <source>
        <strain evidence="3">DSM 45405</strain>
    </source>
</reference>
<proteinExistence type="predicted"/>
<keyword evidence="3" id="KW-1185">Reference proteome</keyword>
<dbReference type="EMBL" id="LT629971">
    <property type="protein sequence ID" value="SEH50091.1"/>
    <property type="molecule type" value="Genomic_DNA"/>
</dbReference>
<organism evidence="2 3">
    <name type="scientific">Mycolicibacterium rutilum</name>
    <name type="common">Mycobacterium rutilum</name>
    <dbReference type="NCBI Taxonomy" id="370526"/>
    <lineage>
        <taxon>Bacteria</taxon>
        <taxon>Bacillati</taxon>
        <taxon>Actinomycetota</taxon>
        <taxon>Actinomycetes</taxon>
        <taxon>Mycobacteriales</taxon>
        <taxon>Mycobacteriaceae</taxon>
        <taxon>Mycolicibacterium</taxon>
    </lineage>
</organism>
<sequence>MVPARPGAETDLTMRISRPAAGTAVTTQDGERVSVTVDDDGTCRLYTEDSCGFDAPAWEVVLNPDEAARLAEMLLSARDRAPTRGRRLDATIGERAL</sequence>
<evidence type="ECO:0000313" key="3">
    <source>
        <dbReference type="Proteomes" id="UP000182915"/>
    </source>
</evidence>
<protein>
    <recommendedName>
        <fullName evidence="1">Potassium/proton antiporter subunit KhtT-like N-terminal domain-containing protein</fullName>
    </recommendedName>
</protein>
<dbReference type="AlphaFoldDB" id="A0A1H6IKQ7"/>
<evidence type="ECO:0000313" key="2">
    <source>
        <dbReference type="EMBL" id="SEH50091.1"/>
    </source>
</evidence>
<dbReference type="STRING" id="370526.SAMN04489835_0592"/>
<accession>A0A1H6IKQ7</accession>
<dbReference type="InterPro" id="IPR058776">
    <property type="entry name" value="KhtT-like_N"/>
</dbReference>